<accession>C3X1H9</accession>
<sequence length="256" mass="28993">MQPNTESLVLTDDFIQCWQDAGGHLQRQVEGGPAWIRAHLDHPIMEHLSFRLGNQLFFVRIEDVGGQLKTPGTEENLVRIAKECQGHACIMPMKFAFGHWIPAEKGWGLVSQKDRKPIDPPALVTDEKIEMTDWELHDFAVQVVRQNLIESGESVTGWNSNPELQPSIWLGGDTGLQWVVVQAVRYPEEAKIPDNIHEIEAAYEPKGAKGNFAYVSFANEHQQRDTPLKDEEKPLPLYRGEKVFISYSGLLDINNE</sequence>
<keyword evidence="2" id="KW-1185">Reference proteome</keyword>
<name>C3X1H9_9BURK</name>
<evidence type="ECO:0000313" key="2">
    <source>
        <dbReference type="Proteomes" id="UP000003973"/>
    </source>
</evidence>
<dbReference type="eggNOG" id="ENOG5032M5F">
    <property type="taxonomic scope" value="Bacteria"/>
</dbReference>
<dbReference type="HOGENOM" id="CLU_1089236_0_0_4"/>
<dbReference type="AlphaFoldDB" id="C3X1H9"/>
<dbReference type="RefSeq" id="WP_005875858.1">
    <property type="nucleotide sequence ID" value="NZ_CABMNL010000001.1"/>
</dbReference>
<comment type="caution">
    <text evidence="1">The sequence shown here is derived from an EMBL/GenBank/DDBJ whole genome shotgun (WGS) entry which is preliminary data.</text>
</comment>
<reference evidence="1" key="1">
    <citation type="submission" date="2011-10" db="EMBL/GenBank/DDBJ databases">
        <title>The Genome Sequence of Oxalobacter formigenes HOxBLS.</title>
        <authorList>
            <consortium name="The Broad Institute Genome Sequencing Platform"/>
            <person name="Earl A."/>
            <person name="Ward D."/>
            <person name="Feldgarden M."/>
            <person name="Gevers D."/>
            <person name="Allison M.J."/>
            <person name="Humphrey S."/>
            <person name="Young S.K."/>
            <person name="Zeng Q."/>
            <person name="Gargeya S."/>
            <person name="Fitzgerald M."/>
            <person name="Haas B."/>
            <person name="Abouelleil A."/>
            <person name="Alvarado L."/>
            <person name="Arachchi H.M."/>
            <person name="Berlin A."/>
            <person name="Brown A."/>
            <person name="Chapman S.B."/>
            <person name="Chen Z."/>
            <person name="Dunbar C."/>
            <person name="Freedman E."/>
            <person name="Gearin G."/>
            <person name="Goldberg J."/>
            <person name="Griggs A."/>
            <person name="Gujja S."/>
            <person name="Heiman D."/>
            <person name="Howarth C."/>
            <person name="Larson L."/>
            <person name="Lui A."/>
            <person name="MacDonald P.J.P."/>
            <person name="Montmayeur A."/>
            <person name="Murphy C."/>
            <person name="Neiman D."/>
            <person name="Pearson M."/>
            <person name="Priest M."/>
            <person name="Roberts A."/>
            <person name="Saif S."/>
            <person name="Shea T."/>
            <person name="Shenoy N."/>
            <person name="Sisk P."/>
            <person name="Stolte C."/>
            <person name="Sykes S."/>
            <person name="Wortman J."/>
            <person name="Nusbaum C."/>
            <person name="Birren B."/>
        </authorList>
    </citation>
    <scope>NUCLEOTIDE SEQUENCE [LARGE SCALE GENOMIC DNA]</scope>
    <source>
        <strain evidence="1">HOxBLS</strain>
    </source>
</reference>
<protein>
    <submittedName>
        <fullName evidence="1">Uncharacterized protein</fullName>
    </submittedName>
</protein>
<dbReference type="EMBL" id="ACDP02000029">
    <property type="protein sequence ID" value="EEO27065.1"/>
    <property type="molecule type" value="Genomic_DNA"/>
</dbReference>
<gene>
    <name evidence="1" type="ORF">OFAG_00218</name>
</gene>
<organism evidence="1 2">
    <name type="scientific">Oxalobacter paraformigenes</name>
    <dbReference type="NCBI Taxonomy" id="556268"/>
    <lineage>
        <taxon>Bacteria</taxon>
        <taxon>Pseudomonadati</taxon>
        <taxon>Pseudomonadota</taxon>
        <taxon>Betaproteobacteria</taxon>
        <taxon>Burkholderiales</taxon>
        <taxon>Oxalobacteraceae</taxon>
        <taxon>Oxalobacter</taxon>
    </lineage>
</organism>
<dbReference type="Proteomes" id="UP000003973">
    <property type="component" value="Unassembled WGS sequence"/>
</dbReference>
<evidence type="ECO:0000313" key="1">
    <source>
        <dbReference type="EMBL" id="EEO27065.1"/>
    </source>
</evidence>
<proteinExistence type="predicted"/>